<evidence type="ECO:0000313" key="2">
    <source>
        <dbReference type="Proteomes" id="UP000307362"/>
    </source>
</evidence>
<feature type="non-terminal residue" evidence="1">
    <location>
        <position position="1"/>
    </location>
</feature>
<evidence type="ECO:0000313" key="1">
    <source>
        <dbReference type="EMBL" id="TMP76859.1"/>
    </source>
</evidence>
<reference evidence="1 2" key="1">
    <citation type="submission" date="2017-12" db="EMBL/GenBank/DDBJ databases">
        <authorList>
            <person name="Paulsen S."/>
            <person name="Gram L.K."/>
        </authorList>
    </citation>
    <scope>NUCLEOTIDE SEQUENCE [LARGE SCALE GENOMIC DNA]</scope>
    <source>
        <strain evidence="1 2">S1189</strain>
    </source>
</reference>
<protein>
    <submittedName>
        <fullName evidence="1">Transporter</fullName>
    </submittedName>
</protein>
<proteinExistence type="predicted"/>
<reference evidence="2" key="2">
    <citation type="submission" date="2019-06" db="EMBL/GenBank/DDBJ databases">
        <title>Co-occurence of chitin degradation, pigmentation and bioactivity in marine Pseudoalteromonas.</title>
        <authorList>
            <person name="Sonnenschein E.C."/>
            <person name="Bech P.K."/>
        </authorList>
    </citation>
    <scope>NUCLEOTIDE SEQUENCE [LARGE SCALE GENOMIC DNA]</scope>
    <source>
        <strain evidence="2">S1189</strain>
    </source>
</reference>
<name>A0A5S3YMS9_9GAMM</name>
<gene>
    <name evidence="1" type="ORF">CWB73_21175</name>
</gene>
<accession>A0A5S3YMS9</accession>
<sequence length="80" mass="9104">IKSRQLALDAQKQPILQADRKAQVRRDVSQVWLDIVQAKKTLELIERDSVLFDQMVEIANASYSNALGATRQQDVIRAQL</sequence>
<organism evidence="1 2">
    <name type="scientific">Pseudoalteromonas phenolica</name>
    <dbReference type="NCBI Taxonomy" id="161398"/>
    <lineage>
        <taxon>Bacteria</taxon>
        <taxon>Pseudomonadati</taxon>
        <taxon>Pseudomonadota</taxon>
        <taxon>Gammaproteobacteria</taxon>
        <taxon>Alteromonadales</taxon>
        <taxon>Pseudoalteromonadaceae</taxon>
        <taxon>Pseudoalteromonas</taxon>
    </lineage>
</organism>
<feature type="non-terminal residue" evidence="1">
    <location>
        <position position="80"/>
    </location>
</feature>
<dbReference type="Proteomes" id="UP000307362">
    <property type="component" value="Unassembled WGS sequence"/>
</dbReference>
<dbReference type="EMBL" id="PNCM01000232">
    <property type="protein sequence ID" value="TMP76859.1"/>
    <property type="molecule type" value="Genomic_DNA"/>
</dbReference>
<dbReference type="Gene3D" id="1.20.1600.10">
    <property type="entry name" value="Outer membrane efflux proteins (OEP)"/>
    <property type="match status" value="1"/>
</dbReference>
<comment type="caution">
    <text evidence="1">The sequence shown here is derived from an EMBL/GenBank/DDBJ whole genome shotgun (WGS) entry which is preliminary data.</text>
</comment>
<dbReference type="AlphaFoldDB" id="A0A5S3YMS9"/>